<organism evidence="1 2">
    <name type="scientific">Methanobrevibacter thaueri</name>
    <dbReference type="NCBI Taxonomy" id="190975"/>
    <lineage>
        <taxon>Archaea</taxon>
        <taxon>Methanobacteriati</taxon>
        <taxon>Methanobacteriota</taxon>
        <taxon>Methanomada group</taxon>
        <taxon>Methanobacteria</taxon>
        <taxon>Methanobacteriales</taxon>
        <taxon>Methanobacteriaceae</taxon>
        <taxon>Methanobrevibacter</taxon>
    </lineage>
</organism>
<comment type="caution">
    <text evidence="1">The sequence shown here is derived from an EMBL/GenBank/DDBJ whole genome shotgun (WGS) entry which is preliminary data.</text>
</comment>
<sequence>MAEMEIDFITLRDGIINISGYLKRDDVNTKIVFFVNGQQFSPDSYDYPTRRDESIFNFDFNVPVKDNELKIDILPDNSESCPIRFRKFCNLSEYSNYYVKDGKIVFYDGSFNVVDYSYSKLLSLESKGLLNLIKERPAFFAQALVFRMMYLLLYPFMKNKEIWIVMDRKTMADDNAEHFFKYAIGQNDGIRKFFAIHNSSRDFNRLTELFNKHILDCDSIKHRFYYMFTKKLISSQGSEFDLNPFLNKNYPLMAGITNLDFYFLQHGVIKDNMSSWLRKYDRNPKLIVSSTQKEYESLFDEGYFYSDKVIQLLGLPRYDNLDNSGLKKQIVIMPTWRNYITNDEELVNSEYFRRFDSLINNERLIEHAKSNGYEIIFKPHPELTPYLDLFSKNDYVKIDLNRRYQDIFNESSLMVTDYSSIFFDFSYLKKPLIYYQYANDYHYDSENGYFQYREMGFGEVVSEEEQLVEKIIYYIDNGCEMEDIYKKRVDEFFKFHDHNNSKRCYDWIISH</sequence>
<protein>
    <recommendedName>
        <fullName evidence="3">CDP-glycerol:poly(Glycerophosphate) glycerophosphotransferase</fullName>
    </recommendedName>
</protein>
<dbReference type="InterPro" id="IPR043148">
    <property type="entry name" value="TagF_C"/>
</dbReference>
<dbReference type="GO" id="GO:0047355">
    <property type="term" value="F:CDP-glycerol glycerophosphotransferase activity"/>
    <property type="evidence" value="ECO:0007669"/>
    <property type="project" value="InterPro"/>
</dbReference>
<dbReference type="AlphaFoldDB" id="A0A8T3VCP6"/>
<dbReference type="InterPro" id="IPR051612">
    <property type="entry name" value="Teichoic_Acid_Biosynth"/>
</dbReference>
<dbReference type="PANTHER" id="PTHR37316">
    <property type="entry name" value="TEICHOIC ACID GLYCEROL-PHOSPHATE PRIMASE"/>
    <property type="match status" value="1"/>
</dbReference>
<dbReference type="SUPFAM" id="SSF53756">
    <property type="entry name" value="UDP-Glycosyltransferase/glycogen phosphorylase"/>
    <property type="match status" value="1"/>
</dbReference>
<proteinExistence type="predicted"/>
<dbReference type="Proteomes" id="UP000783037">
    <property type="component" value="Unassembled WGS sequence"/>
</dbReference>
<dbReference type="RefSeq" id="WP_303738154.1">
    <property type="nucleotide sequence ID" value="NZ_SUTK01000003.1"/>
</dbReference>
<reference evidence="1" key="1">
    <citation type="submission" date="2019-04" db="EMBL/GenBank/DDBJ databases">
        <title>Evolution of Biomass-Degrading Anaerobic Consortia Revealed by Metagenomics.</title>
        <authorList>
            <person name="Peng X."/>
        </authorList>
    </citation>
    <scope>NUCLEOTIDE SEQUENCE</scope>
    <source>
        <strain evidence="1">SIG18</strain>
    </source>
</reference>
<evidence type="ECO:0000313" key="1">
    <source>
        <dbReference type="EMBL" id="MBE6501034.1"/>
    </source>
</evidence>
<evidence type="ECO:0008006" key="3">
    <source>
        <dbReference type="Google" id="ProtNLM"/>
    </source>
</evidence>
<dbReference type="Pfam" id="PF04464">
    <property type="entry name" value="Glyphos_transf"/>
    <property type="match status" value="1"/>
</dbReference>
<accession>A0A8T3VCP6</accession>
<evidence type="ECO:0000313" key="2">
    <source>
        <dbReference type="Proteomes" id="UP000783037"/>
    </source>
</evidence>
<dbReference type="PANTHER" id="PTHR37316:SF3">
    <property type="entry name" value="TEICHOIC ACID GLYCEROL-PHOSPHATE TRANSFERASE"/>
    <property type="match status" value="1"/>
</dbReference>
<dbReference type="EMBL" id="SUTK01000003">
    <property type="protein sequence ID" value="MBE6501034.1"/>
    <property type="molecule type" value="Genomic_DNA"/>
</dbReference>
<dbReference type="GO" id="GO:0016020">
    <property type="term" value="C:membrane"/>
    <property type="evidence" value="ECO:0007669"/>
    <property type="project" value="InterPro"/>
</dbReference>
<dbReference type="Gene3D" id="3.40.50.12580">
    <property type="match status" value="1"/>
</dbReference>
<dbReference type="InterPro" id="IPR007554">
    <property type="entry name" value="Glycerophosphate_synth"/>
</dbReference>
<name>A0A8T3VCP6_9EURY</name>
<gene>
    <name evidence="1" type="ORF">E7Z79_01180</name>
</gene>